<evidence type="ECO:0000256" key="2">
    <source>
        <dbReference type="ARBA" id="ARBA00023015"/>
    </source>
</evidence>
<evidence type="ECO:0000313" key="7">
    <source>
        <dbReference type="Proteomes" id="UP000008718"/>
    </source>
</evidence>
<dbReference type="KEGG" id="ppn:Palpr_0603"/>
<proteinExistence type="inferred from homology"/>
<dbReference type="Pfam" id="PF03466">
    <property type="entry name" value="LysR_substrate"/>
    <property type="match status" value="1"/>
</dbReference>
<evidence type="ECO:0000313" key="6">
    <source>
        <dbReference type="EMBL" id="ADQ78759.1"/>
    </source>
</evidence>
<keyword evidence="2" id="KW-0805">Transcription regulation</keyword>
<organism evidence="6 7">
    <name type="scientific">Paludibacter propionicigenes (strain DSM 17365 / JCM 13257 / WB4)</name>
    <dbReference type="NCBI Taxonomy" id="694427"/>
    <lineage>
        <taxon>Bacteria</taxon>
        <taxon>Pseudomonadati</taxon>
        <taxon>Bacteroidota</taxon>
        <taxon>Bacteroidia</taxon>
        <taxon>Bacteroidales</taxon>
        <taxon>Paludibacteraceae</taxon>
        <taxon>Paludibacter</taxon>
    </lineage>
</organism>
<reference evidence="6 7" key="2">
    <citation type="journal article" date="2011" name="Stand. Genomic Sci.">
        <title>Complete genome sequence of Paludibacter propionicigenes type strain (WB4).</title>
        <authorList>
            <person name="Gronow S."/>
            <person name="Munk C."/>
            <person name="Lapidus A."/>
            <person name="Nolan M."/>
            <person name="Lucas S."/>
            <person name="Hammon N."/>
            <person name="Deshpande S."/>
            <person name="Cheng J.F."/>
            <person name="Tapia R."/>
            <person name="Han C."/>
            <person name="Goodwin L."/>
            <person name="Pitluck S."/>
            <person name="Liolios K."/>
            <person name="Ivanova N."/>
            <person name="Mavromatis K."/>
            <person name="Mikhailova N."/>
            <person name="Pati A."/>
            <person name="Chen A."/>
            <person name="Palaniappan K."/>
            <person name="Land M."/>
            <person name="Hauser L."/>
            <person name="Chang Y.J."/>
            <person name="Jeffries C.D."/>
            <person name="Brambilla E."/>
            <person name="Rohde M."/>
            <person name="Goker M."/>
            <person name="Detter J.C."/>
            <person name="Woyke T."/>
            <person name="Bristow J."/>
            <person name="Eisen J.A."/>
            <person name="Markowitz V."/>
            <person name="Hugenholtz P."/>
            <person name="Kyrpides N.C."/>
            <person name="Klenk H.P."/>
        </authorList>
    </citation>
    <scope>NUCLEOTIDE SEQUENCE [LARGE SCALE GENOMIC DNA]</scope>
    <source>
        <strain evidence="7">DSM 17365 / JCM 13257 / WB4</strain>
    </source>
</reference>
<dbReference type="AlphaFoldDB" id="E4T215"/>
<dbReference type="OrthoDB" id="9803735at2"/>
<reference key="1">
    <citation type="submission" date="2010-11" db="EMBL/GenBank/DDBJ databases">
        <title>The complete genome of Paludibacter propionicigenes DSM 17365.</title>
        <authorList>
            <consortium name="US DOE Joint Genome Institute (JGI-PGF)"/>
            <person name="Lucas S."/>
            <person name="Copeland A."/>
            <person name="Lapidus A."/>
            <person name="Bruce D."/>
            <person name="Goodwin L."/>
            <person name="Pitluck S."/>
            <person name="Kyrpides N."/>
            <person name="Mavromatis K."/>
            <person name="Ivanova N."/>
            <person name="Munk A.C."/>
            <person name="Brettin T."/>
            <person name="Detter J.C."/>
            <person name="Han C."/>
            <person name="Tapia R."/>
            <person name="Land M."/>
            <person name="Hauser L."/>
            <person name="Markowitz V."/>
            <person name="Cheng J.-F."/>
            <person name="Hugenholtz P."/>
            <person name="Woyke T."/>
            <person name="Wu D."/>
            <person name="Gronow S."/>
            <person name="Wellnitz S."/>
            <person name="Brambilla E."/>
            <person name="Klenk H.-P."/>
            <person name="Eisen J.A."/>
        </authorList>
    </citation>
    <scope>NUCLEOTIDE SEQUENCE</scope>
    <source>
        <strain>WB4</strain>
    </source>
</reference>
<dbReference type="HOGENOM" id="CLU_039613_6_2_10"/>
<gene>
    <name evidence="6" type="ordered locus">Palpr_0603</name>
</gene>
<dbReference type="InterPro" id="IPR036390">
    <property type="entry name" value="WH_DNA-bd_sf"/>
</dbReference>
<evidence type="ECO:0000256" key="4">
    <source>
        <dbReference type="ARBA" id="ARBA00023163"/>
    </source>
</evidence>
<dbReference type="SUPFAM" id="SSF53850">
    <property type="entry name" value="Periplasmic binding protein-like II"/>
    <property type="match status" value="1"/>
</dbReference>
<dbReference type="CDD" id="cd08411">
    <property type="entry name" value="PBP2_OxyR"/>
    <property type="match status" value="1"/>
</dbReference>
<dbReference type="Gene3D" id="3.40.190.10">
    <property type="entry name" value="Periplasmic binding protein-like II"/>
    <property type="match status" value="2"/>
</dbReference>
<dbReference type="RefSeq" id="WP_013444128.1">
    <property type="nucleotide sequence ID" value="NC_014734.1"/>
</dbReference>
<name>E4T215_PALPW</name>
<comment type="similarity">
    <text evidence="1">Belongs to the LysR transcriptional regulatory family.</text>
</comment>
<evidence type="ECO:0000256" key="3">
    <source>
        <dbReference type="ARBA" id="ARBA00023125"/>
    </source>
</evidence>
<keyword evidence="3" id="KW-0238">DNA-binding</keyword>
<dbReference type="Proteomes" id="UP000008718">
    <property type="component" value="Chromosome"/>
</dbReference>
<dbReference type="InterPro" id="IPR036388">
    <property type="entry name" value="WH-like_DNA-bd_sf"/>
</dbReference>
<dbReference type="EMBL" id="CP002345">
    <property type="protein sequence ID" value="ADQ78759.1"/>
    <property type="molecule type" value="Genomic_DNA"/>
</dbReference>
<keyword evidence="4" id="KW-0804">Transcription</keyword>
<dbReference type="Gene3D" id="1.10.10.10">
    <property type="entry name" value="Winged helix-like DNA-binding domain superfamily/Winged helix DNA-binding domain"/>
    <property type="match status" value="1"/>
</dbReference>
<dbReference type="STRING" id="694427.Palpr_0603"/>
<keyword evidence="7" id="KW-1185">Reference proteome</keyword>
<protein>
    <submittedName>
        <fullName evidence="6">Transcriptional regulator, LysR family</fullName>
    </submittedName>
</protein>
<evidence type="ECO:0000256" key="1">
    <source>
        <dbReference type="ARBA" id="ARBA00009437"/>
    </source>
</evidence>
<dbReference type="GO" id="GO:0003677">
    <property type="term" value="F:DNA binding"/>
    <property type="evidence" value="ECO:0007669"/>
    <property type="project" value="UniProtKB-KW"/>
</dbReference>
<accession>E4T215</accession>
<dbReference type="PANTHER" id="PTHR30419:SF29">
    <property type="entry name" value="LYSR-FAMILY TRANSCRIPTIONAL REGULATOR"/>
    <property type="match status" value="1"/>
</dbReference>
<dbReference type="InterPro" id="IPR000847">
    <property type="entry name" value="LysR_HTH_N"/>
</dbReference>
<dbReference type="InterPro" id="IPR050950">
    <property type="entry name" value="HTH-type_LysR_regulators"/>
</dbReference>
<dbReference type="GO" id="GO:0005829">
    <property type="term" value="C:cytosol"/>
    <property type="evidence" value="ECO:0007669"/>
    <property type="project" value="TreeGrafter"/>
</dbReference>
<dbReference type="GO" id="GO:0003700">
    <property type="term" value="F:DNA-binding transcription factor activity"/>
    <property type="evidence" value="ECO:0007669"/>
    <property type="project" value="InterPro"/>
</dbReference>
<dbReference type="Pfam" id="PF00126">
    <property type="entry name" value="HTH_1"/>
    <property type="match status" value="1"/>
</dbReference>
<dbReference type="SUPFAM" id="SSF46785">
    <property type="entry name" value="Winged helix' DNA-binding domain"/>
    <property type="match status" value="1"/>
</dbReference>
<dbReference type="PANTHER" id="PTHR30419">
    <property type="entry name" value="HTH-TYPE TRANSCRIPTIONAL REGULATOR YBHD"/>
    <property type="match status" value="1"/>
</dbReference>
<feature type="domain" description="HTH lysR-type" evidence="5">
    <location>
        <begin position="1"/>
        <end position="58"/>
    </location>
</feature>
<dbReference type="InterPro" id="IPR005119">
    <property type="entry name" value="LysR_subst-bd"/>
</dbReference>
<evidence type="ECO:0000259" key="5">
    <source>
        <dbReference type="PROSITE" id="PS50931"/>
    </source>
</evidence>
<dbReference type="FunFam" id="1.10.10.10:FF:000001">
    <property type="entry name" value="LysR family transcriptional regulator"/>
    <property type="match status" value="1"/>
</dbReference>
<dbReference type="eggNOG" id="COG0583">
    <property type="taxonomic scope" value="Bacteria"/>
</dbReference>
<dbReference type="PRINTS" id="PR00039">
    <property type="entry name" value="HTHLYSR"/>
</dbReference>
<sequence length="308" mass="34905">MTLQQLEYVLALEKTRHFVRAAELCGVTQPTLSAMIQKLEEELDCKIFDRSRQPIEVTAIGKEIISQAQVIIYQSNQLKESVLSTKNAVSGTLNLAIIPTIAPYLLPKFIASFKNSYPDISLKISEMHTSTIIEKLRVAEIDLAILSTPLDDPKILEVPLYYEKFVAYISPDEPIYERAELSANDMPLDKLWVLEEGHCLRNQVFNFCHEKPIQSSTYEAGSIDTLVKIVDLNGGYTVIPELHIDLLNESQKSNLREIVKPEATREISIVIRHDFVREGMINAVAECIKQIIPSHMLDARLKKFAIRL</sequence>
<dbReference type="PROSITE" id="PS50931">
    <property type="entry name" value="HTH_LYSR"/>
    <property type="match status" value="1"/>
</dbReference>